<feature type="region of interest" description="Disordered" evidence="1">
    <location>
        <begin position="142"/>
        <end position="251"/>
    </location>
</feature>
<feature type="compositionally biased region" description="Basic and acidic residues" evidence="1">
    <location>
        <begin position="232"/>
        <end position="243"/>
    </location>
</feature>
<dbReference type="HOGENOM" id="CLU_447836_0_0_1"/>
<evidence type="ECO:0000313" key="3">
    <source>
        <dbReference type="Proteomes" id="UP000001593"/>
    </source>
</evidence>
<evidence type="ECO:0000313" key="2">
    <source>
        <dbReference type="EMBL" id="EDO35657.1"/>
    </source>
</evidence>
<reference evidence="2 3" key="1">
    <citation type="journal article" date="2007" name="Science">
        <title>Sea anemone genome reveals ancestral eumetazoan gene repertoire and genomic organization.</title>
        <authorList>
            <person name="Putnam N.H."/>
            <person name="Srivastava M."/>
            <person name="Hellsten U."/>
            <person name="Dirks B."/>
            <person name="Chapman J."/>
            <person name="Salamov A."/>
            <person name="Terry A."/>
            <person name="Shapiro H."/>
            <person name="Lindquist E."/>
            <person name="Kapitonov V.V."/>
            <person name="Jurka J."/>
            <person name="Genikhovich G."/>
            <person name="Grigoriev I.V."/>
            <person name="Lucas S.M."/>
            <person name="Steele R.E."/>
            <person name="Finnerty J.R."/>
            <person name="Technau U."/>
            <person name="Martindale M.Q."/>
            <person name="Rokhsar D.S."/>
        </authorList>
    </citation>
    <scope>NUCLEOTIDE SEQUENCE [LARGE SCALE GENOMIC DNA]</scope>
    <source>
        <strain evidence="3">CH2 X CH6</strain>
    </source>
</reference>
<name>A7SKY4_NEMVE</name>
<dbReference type="STRING" id="45351.A7SKY4"/>
<organism evidence="2 3">
    <name type="scientific">Nematostella vectensis</name>
    <name type="common">Starlet sea anemone</name>
    <dbReference type="NCBI Taxonomy" id="45351"/>
    <lineage>
        <taxon>Eukaryota</taxon>
        <taxon>Metazoa</taxon>
        <taxon>Cnidaria</taxon>
        <taxon>Anthozoa</taxon>
        <taxon>Hexacorallia</taxon>
        <taxon>Actiniaria</taxon>
        <taxon>Edwardsiidae</taxon>
        <taxon>Nematostella</taxon>
    </lineage>
</organism>
<dbReference type="AlphaFoldDB" id="A7SKY4"/>
<gene>
    <name evidence="2" type="ORF">NEMVEDRAFT_v1g213891</name>
</gene>
<feature type="region of interest" description="Disordered" evidence="1">
    <location>
        <begin position="402"/>
        <end position="438"/>
    </location>
</feature>
<feature type="region of interest" description="Disordered" evidence="1">
    <location>
        <begin position="84"/>
        <end position="112"/>
    </location>
</feature>
<accession>A7SKY4</accession>
<dbReference type="Proteomes" id="UP000001593">
    <property type="component" value="Unassembled WGS sequence"/>
</dbReference>
<feature type="compositionally biased region" description="Basic and acidic residues" evidence="1">
    <location>
        <begin position="418"/>
        <end position="429"/>
    </location>
</feature>
<proteinExistence type="predicted"/>
<keyword evidence="3" id="KW-1185">Reference proteome</keyword>
<dbReference type="InterPro" id="IPR053330">
    <property type="entry name" value="Mucin-22-like"/>
</dbReference>
<dbReference type="EMBL" id="DS469692">
    <property type="protein sequence ID" value="EDO35657.1"/>
    <property type="molecule type" value="Genomic_DNA"/>
</dbReference>
<protein>
    <submittedName>
        <fullName evidence="2">Uncharacterized protein</fullName>
    </submittedName>
</protein>
<evidence type="ECO:0000256" key="1">
    <source>
        <dbReference type="SAM" id="MobiDB-lite"/>
    </source>
</evidence>
<feature type="compositionally biased region" description="Basic and acidic residues" evidence="1">
    <location>
        <begin position="142"/>
        <end position="175"/>
    </location>
</feature>
<dbReference type="PANTHER" id="PTHR37000:SF3">
    <property type="entry name" value="MUCIN-22"/>
    <property type="match status" value="1"/>
</dbReference>
<sequence>MIQFAPRRYHGANSQAGNTTRLDIQALLTITIMTKQLQSSAPTFISTLTINFGTKRHTNENLVWSSQTSTRRSSANVEPETNHHYGALHDVGTGAQYNHHGGSGTENKHPAVHTKTEIKCEHSQGTGIEYEHLEEMGTEFNHPDETGTEYEHQEETGIECEHPEETGTEYEHPEETGTQYEHQQETGTEYVHQEETCSEHEHPEETGTKCEHQEETGTEYEHPEKTGTQYEHQQETGSEHEYPETGTQKQQEGTAIVNLVDDGIEYSQPEDIGTDRHRLNEWLRRLNKNSEYTDETPSKEFNTFCKGSLSDESLERNASLPELISEHYQSPTTIYDIKYGEIDWYLDLLLRIQALEMRQGALNSHFVVMLRLAAQTRAELLQSFALVVGAASSGCCTWSPKTGTEYEHPEKTGTQYEHQQETGSEHEYPETGTQKQQEGTAIVSLMDDGIEYSQPEDIGTDRHRLNEWLRRLNKNSEYTDETPSKEFNTFCKGSPSDESLERNASLPELISEHYQSPTTIYDIKYGEIDWYLDLLLRIQALEMRQGALNSHFVVMLRLAAQTRAELILGRVTCAWLCCVTVLVGVTVSYSGEALRSEYESWPIDSQLPPG</sequence>
<dbReference type="PANTHER" id="PTHR37000">
    <property type="entry name" value="MUCIN-22"/>
    <property type="match status" value="1"/>
</dbReference>
<feature type="compositionally biased region" description="Basic and acidic residues" evidence="1">
    <location>
        <begin position="191"/>
        <end position="225"/>
    </location>
</feature>
<dbReference type="InParanoid" id="A7SKY4"/>